<feature type="chain" id="PRO_5026230452" evidence="6">
    <location>
        <begin position="21"/>
        <end position="461"/>
    </location>
</feature>
<keyword evidence="8" id="KW-1185">Reference proteome</keyword>
<reference evidence="7 8" key="1">
    <citation type="submission" date="2020-02" db="EMBL/GenBank/DDBJ databases">
        <authorList>
            <person name="Ferguson B K."/>
        </authorList>
    </citation>
    <scope>NUCLEOTIDE SEQUENCE [LARGE SCALE GENOMIC DNA]</scope>
</reference>
<feature type="signal peptide" evidence="6">
    <location>
        <begin position="1"/>
        <end position="20"/>
    </location>
</feature>
<dbReference type="OrthoDB" id="8184345at2759"/>
<evidence type="ECO:0000256" key="4">
    <source>
        <dbReference type="ARBA" id="ARBA00022729"/>
    </source>
</evidence>
<dbReference type="Proteomes" id="UP000479190">
    <property type="component" value="Unassembled WGS sequence"/>
</dbReference>
<dbReference type="PANTHER" id="PTHR10009:SF7">
    <property type="entry name" value="GH10609P-RELATED"/>
    <property type="match status" value="1"/>
</dbReference>
<sequence length="461" mass="51813">MLSSRDRVCLVLLAATVASAARFPKAPEKLKIVYSWKSLDFAFESEAVRESALRTGRFKPGAAIPIDVDVHYGPDEPRVFVTMPRLEVGIPVTVGYVTDGLSKEGNPLIAPYPNWQWNKLGSCDALTSVYRVQVDECERVWVLDTGKVGEEQVCPPQLLSFSLRSNRLLSRYRVPSSQCEADSLLVTPAVDVRRVDPAKQCVETFVYLADVTGFALIVYDHREQRSWKIDNNLFYPYPPHGTFEIRDENFDLMDGILGMALGPQKPNGERILYFHSLASVVESWVPTSVLRNYSLFRNNSEASPRSFQPFAMERSSQSAAEAMDRNGVMFFGLMSDLAIACWNSKHYPEFGGNNIEKLVVNEETLQFASGVKVSHRIKSIFQYFLLPKATLSISQVVNGKNGRQELWVSTASFQRYMSGSLHPNETNFRIQAGFVDELVRGTQCDVTTLDSISRYPTKVSK</sequence>
<dbReference type="PANTHER" id="PTHR10009">
    <property type="entry name" value="PROTEIN YELLOW-RELATED"/>
    <property type="match status" value="1"/>
</dbReference>
<keyword evidence="3" id="KW-0964">Secreted</keyword>
<evidence type="ECO:0000256" key="5">
    <source>
        <dbReference type="ARBA" id="ARBA00023180"/>
    </source>
</evidence>
<dbReference type="InterPro" id="IPR017996">
    <property type="entry name" value="MRJP/yellow-related"/>
</dbReference>
<dbReference type="EMBL" id="CADCXV010001460">
    <property type="protein sequence ID" value="CAB0044510.1"/>
    <property type="molecule type" value="Genomic_DNA"/>
</dbReference>
<evidence type="ECO:0000256" key="1">
    <source>
        <dbReference type="ARBA" id="ARBA00004613"/>
    </source>
</evidence>
<evidence type="ECO:0000313" key="8">
    <source>
        <dbReference type="Proteomes" id="UP000479190"/>
    </source>
</evidence>
<dbReference type="Pfam" id="PF03022">
    <property type="entry name" value="MRJP"/>
    <property type="match status" value="1"/>
</dbReference>
<accession>A0A6H5J7K0</accession>
<dbReference type="GO" id="GO:0005576">
    <property type="term" value="C:extracellular region"/>
    <property type="evidence" value="ECO:0007669"/>
    <property type="project" value="UniProtKB-SubCell"/>
</dbReference>
<gene>
    <name evidence="7" type="ORF">TBRA_LOCUS16098</name>
</gene>
<evidence type="ECO:0000256" key="6">
    <source>
        <dbReference type="SAM" id="SignalP"/>
    </source>
</evidence>
<protein>
    <submittedName>
        <fullName evidence="7">Uncharacterized protein</fullName>
    </submittedName>
</protein>
<evidence type="ECO:0000313" key="7">
    <source>
        <dbReference type="EMBL" id="CAB0044510.1"/>
    </source>
</evidence>
<organism evidence="7 8">
    <name type="scientific">Trichogramma brassicae</name>
    <dbReference type="NCBI Taxonomy" id="86971"/>
    <lineage>
        <taxon>Eukaryota</taxon>
        <taxon>Metazoa</taxon>
        <taxon>Ecdysozoa</taxon>
        <taxon>Arthropoda</taxon>
        <taxon>Hexapoda</taxon>
        <taxon>Insecta</taxon>
        <taxon>Pterygota</taxon>
        <taxon>Neoptera</taxon>
        <taxon>Endopterygota</taxon>
        <taxon>Hymenoptera</taxon>
        <taxon>Apocrita</taxon>
        <taxon>Proctotrupomorpha</taxon>
        <taxon>Chalcidoidea</taxon>
        <taxon>Trichogrammatidae</taxon>
        <taxon>Trichogramma</taxon>
    </lineage>
</organism>
<dbReference type="Gene3D" id="2.120.10.30">
    <property type="entry name" value="TolB, C-terminal domain"/>
    <property type="match status" value="1"/>
</dbReference>
<dbReference type="PRINTS" id="PR01366">
    <property type="entry name" value="ROYALJELLY"/>
</dbReference>
<proteinExistence type="inferred from homology"/>
<comment type="similarity">
    <text evidence="2">Belongs to the major royal jelly protein family.</text>
</comment>
<evidence type="ECO:0000256" key="3">
    <source>
        <dbReference type="ARBA" id="ARBA00022525"/>
    </source>
</evidence>
<evidence type="ECO:0000256" key="2">
    <source>
        <dbReference type="ARBA" id="ARBA00009127"/>
    </source>
</evidence>
<keyword evidence="5" id="KW-0325">Glycoprotein</keyword>
<name>A0A6H5J7K0_9HYME</name>
<dbReference type="InterPro" id="IPR011042">
    <property type="entry name" value="6-blade_b-propeller_TolB-like"/>
</dbReference>
<dbReference type="FunFam" id="2.120.10.30:FF:000045">
    <property type="entry name" value="Blast:Protein yellow"/>
    <property type="match status" value="1"/>
</dbReference>
<comment type="subcellular location">
    <subcellularLocation>
        <location evidence="1">Secreted</location>
    </subcellularLocation>
</comment>
<dbReference type="AlphaFoldDB" id="A0A6H5J7K0"/>
<keyword evidence="4 6" id="KW-0732">Signal</keyword>